<dbReference type="Proteomes" id="UP000886069">
    <property type="component" value="Unassembled WGS sequence"/>
</dbReference>
<evidence type="ECO:0000259" key="1">
    <source>
        <dbReference type="Pfam" id="PF07883"/>
    </source>
</evidence>
<sequence length="112" mass="12488">MMKALEISARDVDMEGAEGVNIRWLISKDDGAPGFAMRLFEVAPGGHSPLHSHDWEHEVYVVDGRGELESGGDRRPFEKGWFILVPPGMEHSFINTGDGVMRFLCLVPNDSY</sequence>
<dbReference type="InterPro" id="IPR014710">
    <property type="entry name" value="RmlC-like_jellyroll"/>
</dbReference>
<dbReference type="AlphaFoldDB" id="A0A7V2AU24"/>
<feature type="domain" description="Cupin type-2" evidence="1">
    <location>
        <begin position="39"/>
        <end position="106"/>
    </location>
</feature>
<protein>
    <submittedName>
        <fullName evidence="2">Cupin domain-containing protein</fullName>
    </submittedName>
</protein>
<dbReference type="Gene3D" id="2.60.120.10">
    <property type="entry name" value="Jelly Rolls"/>
    <property type="match status" value="1"/>
</dbReference>
<name>A0A7V2AU24_UNCEI</name>
<dbReference type="Pfam" id="PF07883">
    <property type="entry name" value="Cupin_2"/>
    <property type="match status" value="1"/>
</dbReference>
<dbReference type="PANTHER" id="PTHR37694">
    <property type="entry name" value="SLR8022 PROTEIN"/>
    <property type="match status" value="1"/>
</dbReference>
<dbReference type="InterPro" id="IPR013096">
    <property type="entry name" value="Cupin_2"/>
</dbReference>
<dbReference type="EMBL" id="DSEC01000148">
    <property type="protein sequence ID" value="HER43239.1"/>
    <property type="molecule type" value="Genomic_DNA"/>
</dbReference>
<dbReference type="InterPro" id="IPR011051">
    <property type="entry name" value="RmlC_Cupin_sf"/>
</dbReference>
<organism evidence="2">
    <name type="scientific">Eiseniibacteriota bacterium</name>
    <dbReference type="NCBI Taxonomy" id="2212470"/>
    <lineage>
        <taxon>Bacteria</taxon>
        <taxon>Candidatus Eiseniibacteriota</taxon>
    </lineage>
</organism>
<gene>
    <name evidence="2" type="ORF">ENO08_02120</name>
</gene>
<evidence type="ECO:0000313" key="2">
    <source>
        <dbReference type="EMBL" id="HER43239.1"/>
    </source>
</evidence>
<comment type="caution">
    <text evidence="2">The sequence shown here is derived from an EMBL/GenBank/DDBJ whole genome shotgun (WGS) entry which is preliminary data.</text>
</comment>
<proteinExistence type="predicted"/>
<dbReference type="CDD" id="cd02222">
    <property type="entry name" value="cupin_TM1459-like"/>
    <property type="match status" value="1"/>
</dbReference>
<dbReference type="PANTHER" id="PTHR37694:SF1">
    <property type="entry name" value="SLR8022 PROTEIN"/>
    <property type="match status" value="1"/>
</dbReference>
<reference evidence="2" key="1">
    <citation type="journal article" date="2020" name="mSystems">
        <title>Genome- and Community-Level Interaction Insights into Carbon Utilization and Element Cycling Functions of Hydrothermarchaeota in Hydrothermal Sediment.</title>
        <authorList>
            <person name="Zhou Z."/>
            <person name="Liu Y."/>
            <person name="Xu W."/>
            <person name="Pan J."/>
            <person name="Luo Z.H."/>
            <person name="Li M."/>
        </authorList>
    </citation>
    <scope>NUCLEOTIDE SEQUENCE [LARGE SCALE GENOMIC DNA]</scope>
    <source>
        <strain evidence="2">SpSt-1233</strain>
    </source>
</reference>
<accession>A0A7V2AU24</accession>
<dbReference type="SUPFAM" id="SSF51182">
    <property type="entry name" value="RmlC-like cupins"/>
    <property type="match status" value="1"/>
</dbReference>